<dbReference type="Proteomes" id="UP000242715">
    <property type="component" value="Unassembled WGS sequence"/>
</dbReference>
<name>A0A2Z6NZ82_TRISU</name>
<keyword evidence="2" id="KW-1185">Reference proteome</keyword>
<reference evidence="2" key="1">
    <citation type="journal article" date="2017" name="Front. Plant Sci.">
        <title>Climate Clever Clovers: New Paradigm to Reduce the Environmental Footprint of Ruminants by Breeding Low Methanogenic Forages Utilizing Haplotype Variation.</title>
        <authorList>
            <person name="Kaur P."/>
            <person name="Appels R."/>
            <person name="Bayer P.E."/>
            <person name="Keeble-Gagnere G."/>
            <person name="Wang J."/>
            <person name="Hirakawa H."/>
            <person name="Shirasawa K."/>
            <person name="Vercoe P."/>
            <person name="Stefanova K."/>
            <person name="Durmic Z."/>
            <person name="Nichols P."/>
            <person name="Revell C."/>
            <person name="Isobe S.N."/>
            <person name="Edwards D."/>
            <person name="Erskine W."/>
        </authorList>
    </citation>
    <scope>NUCLEOTIDE SEQUENCE [LARGE SCALE GENOMIC DNA]</scope>
    <source>
        <strain evidence="2">cv. Daliak</strain>
    </source>
</reference>
<organism evidence="1 2">
    <name type="scientific">Trifolium subterraneum</name>
    <name type="common">Subterranean clover</name>
    <dbReference type="NCBI Taxonomy" id="3900"/>
    <lineage>
        <taxon>Eukaryota</taxon>
        <taxon>Viridiplantae</taxon>
        <taxon>Streptophyta</taxon>
        <taxon>Embryophyta</taxon>
        <taxon>Tracheophyta</taxon>
        <taxon>Spermatophyta</taxon>
        <taxon>Magnoliopsida</taxon>
        <taxon>eudicotyledons</taxon>
        <taxon>Gunneridae</taxon>
        <taxon>Pentapetalae</taxon>
        <taxon>rosids</taxon>
        <taxon>fabids</taxon>
        <taxon>Fabales</taxon>
        <taxon>Fabaceae</taxon>
        <taxon>Papilionoideae</taxon>
        <taxon>50 kb inversion clade</taxon>
        <taxon>NPAAA clade</taxon>
        <taxon>Hologalegina</taxon>
        <taxon>IRL clade</taxon>
        <taxon>Trifolieae</taxon>
        <taxon>Trifolium</taxon>
    </lineage>
</organism>
<sequence length="69" mass="8092">MSAFGENNVDFNHKSLFKSLIESGWGHKISLNVSVQGRTQWLYRYLPSAKHFMRCCNFVLRPRIALFIM</sequence>
<gene>
    <name evidence="1" type="ORF">TSUD_240070</name>
</gene>
<dbReference type="AlphaFoldDB" id="A0A2Z6NZ82"/>
<evidence type="ECO:0000313" key="2">
    <source>
        <dbReference type="Proteomes" id="UP000242715"/>
    </source>
</evidence>
<dbReference type="EMBL" id="DF974561">
    <property type="protein sequence ID" value="GAU49424.1"/>
    <property type="molecule type" value="Genomic_DNA"/>
</dbReference>
<evidence type="ECO:0000313" key="1">
    <source>
        <dbReference type="EMBL" id="GAU49424.1"/>
    </source>
</evidence>
<proteinExistence type="predicted"/>
<accession>A0A2Z6NZ82</accession>
<protein>
    <submittedName>
        <fullName evidence="1">Uncharacterized protein</fullName>
    </submittedName>
</protein>